<dbReference type="PROSITE" id="PS50293">
    <property type="entry name" value="TPR_REGION"/>
    <property type="match status" value="3"/>
</dbReference>
<evidence type="ECO:0000256" key="1">
    <source>
        <dbReference type="ARBA" id="ARBA00022737"/>
    </source>
</evidence>
<feature type="repeat" description="TPR" evidence="3">
    <location>
        <begin position="286"/>
        <end position="319"/>
    </location>
</feature>
<keyword evidence="2 3" id="KW-0802">TPR repeat</keyword>
<name>A0ABW8JKA1_9GAMM</name>
<sequence>MSQNAMPSTDNAPDEQDVLTLVALIQQKQYGQLETLARKLTHQYPLHGAAWQALGVSLRSQGRLAEAVEVQRQAVTLFPADATGHYLLGDNLMAMQQLANAAESFHRACTIKPDFIDAHFKLGYALSVQNRYSEAIEVYERVIALRPGFNEAHANLGFTLMSAGRYADAESHLREALRAFPDSAPITNAIGVVLYGQFRMSEAAESFRRLVALVPDDAEAYANLGNALRELGDHANAEANYRQSIALDSQFSRAHFDLGGLLYTQERFAEAEQSYRKALELKPDHVESCNNLGRSIRRQGRLEEAREYFEKAMAIDPDAVESYFNLASLRRFEPGQPEPERMEKLASRLPFLSESSRILYWFGLGKMREDLERYDDAFEAYAQGNRLKHTQISPDETNRIALADNVRAIFNKQFFADRAAPASSGKSPIFIVGMPRSGTSLIEQILSSHPDIHGAGELPELENLIFASATEVGLPAKRYPEVAAGMSAEALLRMGQAYVEKVWRLAPGATHITDKMMSNFTHIGMIRQLFPQAKIIHAKRNPMDSCFSCYATLFSKNNLDFTYDLGSLGRYYVRYIELMQHWQQVLPAGSILELHYENMVKDTEGEARRLLSYLGLPWDPRCLSFHENRRVVRTASAAQVRRPIYKSSVARWKHFESHLGPLLDIVGDYRQ</sequence>
<evidence type="ECO:0000313" key="4">
    <source>
        <dbReference type="EMBL" id="MFK2900715.1"/>
    </source>
</evidence>
<dbReference type="PANTHER" id="PTHR12558">
    <property type="entry name" value="CELL DIVISION CYCLE 16,23,27"/>
    <property type="match status" value="1"/>
</dbReference>
<protein>
    <submittedName>
        <fullName evidence="4">Tetratricopeptide repeat protein</fullName>
    </submittedName>
</protein>
<evidence type="ECO:0000256" key="2">
    <source>
        <dbReference type="ARBA" id="ARBA00022803"/>
    </source>
</evidence>
<keyword evidence="5" id="KW-1185">Reference proteome</keyword>
<dbReference type="InterPro" id="IPR011990">
    <property type="entry name" value="TPR-like_helical_dom_sf"/>
</dbReference>
<dbReference type="EMBL" id="JADIKJ010000010">
    <property type="protein sequence ID" value="MFK2900715.1"/>
    <property type="molecule type" value="Genomic_DNA"/>
</dbReference>
<dbReference type="RefSeq" id="WP_404547208.1">
    <property type="nucleotide sequence ID" value="NZ_JADIKJ010000010.1"/>
</dbReference>
<dbReference type="Pfam" id="PF13432">
    <property type="entry name" value="TPR_16"/>
    <property type="match status" value="2"/>
</dbReference>
<dbReference type="SMART" id="SM00028">
    <property type="entry name" value="TPR"/>
    <property type="match status" value="9"/>
</dbReference>
<feature type="repeat" description="TPR" evidence="3">
    <location>
        <begin position="116"/>
        <end position="149"/>
    </location>
</feature>
<comment type="caution">
    <text evidence="4">The sequence shown here is derived from an EMBL/GenBank/DDBJ whole genome shotgun (WGS) entry which is preliminary data.</text>
</comment>
<dbReference type="Pfam" id="PF07719">
    <property type="entry name" value="TPR_2"/>
    <property type="match status" value="1"/>
</dbReference>
<feature type="repeat" description="TPR" evidence="3">
    <location>
        <begin position="252"/>
        <end position="285"/>
    </location>
</feature>
<dbReference type="Pfam" id="PF14559">
    <property type="entry name" value="TPR_19"/>
    <property type="match status" value="1"/>
</dbReference>
<dbReference type="Proteomes" id="UP001620461">
    <property type="component" value="Unassembled WGS sequence"/>
</dbReference>
<dbReference type="Pfam" id="PF13414">
    <property type="entry name" value="TPR_11"/>
    <property type="match status" value="1"/>
</dbReference>
<accession>A0ABW8JKA1</accession>
<evidence type="ECO:0000256" key="3">
    <source>
        <dbReference type="PROSITE-ProRule" id="PRU00339"/>
    </source>
</evidence>
<dbReference type="InterPro" id="IPR019734">
    <property type="entry name" value="TPR_rpt"/>
</dbReference>
<dbReference type="SUPFAM" id="SSF52540">
    <property type="entry name" value="P-loop containing nucleoside triphosphate hydrolases"/>
    <property type="match status" value="1"/>
</dbReference>
<dbReference type="InterPro" id="IPR027417">
    <property type="entry name" value="P-loop_NTPase"/>
</dbReference>
<feature type="repeat" description="TPR" evidence="3">
    <location>
        <begin position="82"/>
        <end position="115"/>
    </location>
</feature>
<feature type="repeat" description="TPR" evidence="3">
    <location>
        <begin position="150"/>
        <end position="183"/>
    </location>
</feature>
<organism evidence="4 5">
    <name type="scientific">Dyella jejuensis</name>
    <dbReference type="NCBI Taxonomy" id="1432009"/>
    <lineage>
        <taxon>Bacteria</taxon>
        <taxon>Pseudomonadati</taxon>
        <taxon>Pseudomonadota</taxon>
        <taxon>Gammaproteobacteria</taxon>
        <taxon>Lysobacterales</taxon>
        <taxon>Rhodanobacteraceae</taxon>
        <taxon>Dyella</taxon>
    </lineage>
</organism>
<proteinExistence type="predicted"/>
<dbReference type="Gene3D" id="1.25.40.10">
    <property type="entry name" value="Tetratricopeptide repeat domain"/>
    <property type="match status" value="2"/>
</dbReference>
<dbReference type="Pfam" id="PF13469">
    <property type="entry name" value="Sulfotransfer_3"/>
    <property type="match status" value="1"/>
</dbReference>
<dbReference type="PROSITE" id="PS50005">
    <property type="entry name" value="TPR"/>
    <property type="match status" value="7"/>
</dbReference>
<keyword evidence="1" id="KW-0677">Repeat</keyword>
<dbReference type="Gene3D" id="3.40.50.300">
    <property type="entry name" value="P-loop containing nucleotide triphosphate hydrolases"/>
    <property type="match status" value="1"/>
</dbReference>
<dbReference type="PANTHER" id="PTHR12558:SF13">
    <property type="entry name" value="CELL DIVISION CYCLE PROTEIN 27 HOMOLOG"/>
    <property type="match status" value="1"/>
</dbReference>
<dbReference type="InterPro" id="IPR013105">
    <property type="entry name" value="TPR_2"/>
</dbReference>
<reference evidence="4 5" key="1">
    <citation type="submission" date="2020-10" db="EMBL/GenBank/DDBJ databases">
        <title>Phylogeny of dyella-like bacteria.</title>
        <authorList>
            <person name="Fu J."/>
        </authorList>
    </citation>
    <scope>NUCLEOTIDE SEQUENCE [LARGE SCALE GENOMIC DNA]</scope>
    <source>
        <strain evidence="4 5">JP1</strain>
    </source>
</reference>
<dbReference type="SUPFAM" id="SSF48452">
    <property type="entry name" value="TPR-like"/>
    <property type="match status" value="2"/>
</dbReference>
<evidence type="ECO:0000313" key="5">
    <source>
        <dbReference type="Proteomes" id="UP001620461"/>
    </source>
</evidence>
<feature type="repeat" description="TPR" evidence="3">
    <location>
        <begin position="218"/>
        <end position="251"/>
    </location>
</feature>
<gene>
    <name evidence="4" type="ORF">ISP15_10235</name>
</gene>
<feature type="repeat" description="TPR" evidence="3">
    <location>
        <begin position="48"/>
        <end position="81"/>
    </location>
</feature>